<dbReference type="Pfam" id="PF00004">
    <property type="entry name" value="AAA"/>
    <property type="match status" value="1"/>
</dbReference>
<feature type="domain" description="AAA+ ATPase" evidence="1">
    <location>
        <begin position="281"/>
        <end position="402"/>
    </location>
</feature>
<dbReference type="GO" id="GO:0016887">
    <property type="term" value="F:ATP hydrolysis activity"/>
    <property type="evidence" value="ECO:0007669"/>
    <property type="project" value="InterPro"/>
</dbReference>
<dbReference type="SMART" id="SM00382">
    <property type="entry name" value="AAA"/>
    <property type="match status" value="1"/>
</dbReference>
<accession>A0A1H6MF52</accession>
<evidence type="ECO:0000313" key="3">
    <source>
        <dbReference type="Proteomes" id="UP000176204"/>
    </source>
</evidence>
<evidence type="ECO:0000259" key="1">
    <source>
        <dbReference type="SMART" id="SM00382"/>
    </source>
</evidence>
<dbReference type="KEGG" id="agl:PYTT_2230"/>
<dbReference type="RefSeq" id="WP_083076874.1">
    <property type="nucleotide sequence ID" value="NZ_LIGX01000031.1"/>
</dbReference>
<dbReference type="OrthoDB" id="9809379at2"/>
<reference evidence="3" key="1">
    <citation type="submission" date="2016-09" db="EMBL/GenBank/DDBJ databases">
        <authorList>
            <person name="Koehorst J."/>
        </authorList>
    </citation>
    <scope>NUCLEOTIDE SEQUENCE [LARGE SCALE GENOMIC DNA]</scope>
</reference>
<dbReference type="GO" id="GO:0005524">
    <property type="term" value="F:ATP binding"/>
    <property type="evidence" value="ECO:0007669"/>
    <property type="project" value="InterPro"/>
</dbReference>
<dbReference type="InterPro" id="IPR027417">
    <property type="entry name" value="P-loop_NTPase"/>
</dbReference>
<gene>
    <name evidence="2" type="ORF">PYTT_2230</name>
</gene>
<dbReference type="EMBL" id="LT629973">
    <property type="protein sequence ID" value="SEH97625.1"/>
    <property type="molecule type" value="Genomic_DNA"/>
</dbReference>
<sequence>MNSIINPPKTELLVDLIGPLINISCVPDFEQIPSVRYLHERDIASIWQNNYPKHDIPRSAKDVIERTLQVMCESKLRMKLIDKEILEQVCKAKEFCDVKILSSLGSNNSDKTEYKELCNKLFQESKNLLISCSKALFKLNHREIPVLEDQDFENISLENYIKASSSTDKKYRIVFDDDINYRVLVENENSVDQWISGVDCCDCANDLKFILEDRLRITISGDVVNSIKEVFNNNKNWDALAKYETTLKGFYVYNLEDREYINKCIETINDLIQNTSTQRDKPICVFLAGKPGTGKSFFVKCLAKFLKIAENYPVTSLSGVARDKFYHAVNNHISRAFDQNLVEDTSPTIAFLDEVDTKGDHLAFRLLMDAMTGTRMDEYGMEKDLKLKSCTSRNLIWIFAGSGGADREEFIKCFKCDELKVADFFDRIHFDIKLPSADHPGQVILTFLSSLKRLIAPNKELIIKISIKVLYLFAQTRWKSSRQIMTICRVIFSKKYNANKNKFELNFEDFKDMDVSPEFEKIYKELMDVTFSEKTIEIKQVNKES</sequence>
<dbReference type="InterPro" id="IPR003593">
    <property type="entry name" value="AAA+_ATPase"/>
</dbReference>
<organism evidence="2 3">
    <name type="scientific">Akkermansia glycaniphila</name>
    <dbReference type="NCBI Taxonomy" id="1679444"/>
    <lineage>
        <taxon>Bacteria</taxon>
        <taxon>Pseudomonadati</taxon>
        <taxon>Verrucomicrobiota</taxon>
        <taxon>Verrucomicrobiia</taxon>
        <taxon>Verrucomicrobiales</taxon>
        <taxon>Akkermansiaceae</taxon>
        <taxon>Akkermansia</taxon>
    </lineage>
</organism>
<name>A0A1H6MF52_9BACT</name>
<dbReference type="SUPFAM" id="SSF52540">
    <property type="entry name" value="P-loop containing nucleoside triphosphate hydrolases"/>
    <property type="match status" value="2"/>
</dbReference>
<dbReference type="Proteomes" id="UP000176204">
    <property type="component" value="Chromosome I"/>
</dbReference>
<proteinExistence type="predicted"/>
<dbReference type="STRING" id="1679444.PYTT_2230"/>
<dbReference type="AlphaFoldDB" id="A0A1H6MF52"/>
<dbReference type="Gene3D" id="3.40.50.300">
    <property type="entry name" value="P-loop containing nucleotide triphosphate hydrolases"/>
    <property type="match status" value="1"/>
</dbReference>
<keyword evidence="3" id="KW-1185">Reference proteome</keyword>
<dbReference type="InterPro" id="IPR003959">
    <property type="entry name" value="ATPase_AAA_core"/>
</dbReference>
<evidence type="ECO:0000313" key="2">
    <source>
        <dbReference type="EMBL" id="SEH97625.1"/>
    </source>
</evidence>
<protein>
    <submittedName>
        <fullName evidence="2">Atpase aaa-type core</fullName>
    </submittedName>
</protein>